<dbReference type="Proteomes" id="UP001456524">
    <property type="component" value="Unassembled WGS sequence"/>
</dbReference>
<keyword evidence="3" id="KW-1185">Reference proteome</keyword>
<dbReference type="EMBL" id="JBBWUH010000020">
    <property type="protein sequence ID" value="KAK8151057.1"/>
    <property type="molecule type" value="Genomic_DNA"/>
</dbReference>
<gene>
    <name evidence="2" type="ORF">IWX90DRAFT_446718</name>
</gene>
<evidence type="ECO:0000313" key="2">
    <source>
        <dbReference type="EMBL" id="KAK8151057.1"/>
    </source>
</evidence>
<feature type="signal peptide" evidence="1">
    <location>
        <begin position="1"/>
        <end position="19"/>
    </location>
</feature>
<protein>
    <submittedName>
        <fullName evidence="2">Uncharacterized protein</fullName>
    </submittedName>
</protein>
<evidence type="ECO:0000313" key="3">
    <source>
        <dbReference type="Proteomes" id="UP001456524"/>
    </source>
</evidence>
<feature type="chain" id="PRO_5047167964" evidence="1">
    <location>
        <begin position="20"/>
        <end position="115"/>
    </location>
</feature>
<name>A0ABR1XEP7_9PEZI</name>
<comment type="caution">
    <text evidence="2">The sequence shown here is derived from an EMBL/GenBank/DDBJ whole genome shotgun (WGS) entry which is preliminary data.</text>
</comment>
<dbReference type="PROSITE" id="PS51257">
    <property type="entry name" value="PROKAR_LIPOPROTEIN"/>
    <property type="match status" value="1"/>
</dbReference>
<evidence type="ECO:0000256" key="1">
    <source>
        <dbReference type="SAM" id="SignalP"/>
    </source>
</evidence>
<sequence length="115" mass="12753">MQIKALTLMVIFTLSCAYALPAAQQELKADHCRRQGDLCTPREWTSHLEETCCGRLVCNNEGNFKNICRTQQIAGCLAERSYCGINGPDLPCCGTNICRTRGSNPNKPFLCLPEL</sequence>
<proteinExistence type="predicted"/>
<reference evidence="2 3" key="1">
    <citation type="journal article" date="2022" name="G3 (Bethesda)">
        <title>Enemy or ally: a genomic approach to elucidate the lifestyle of Phyllosticta citrichinaensis.</title>
        <authorList>
            <person name="Buijs V.A."/>
            <person name="Groenewald J.Z."/>
            <person name="Haridas S."/>
            <person name="LaButti K.M."/>
            <person name="Lipzen A."/>
            <person name="Martin F.M."/>
            <person name="Barry K."/>
            <person name="Grigoriev I.V."/>
            <person name="Crous P.W."/>
            <person name="Seidl M.F."/>
        </authorList>
    </citation>
    <scope>NUCLEOTIDE SEQUENCE [LARGE SCALE GENOMIC DNA]</scope>
    <source>
        <strain evidence="2 3">CBS 129764</strain>
    </source>
</reference>
<organism evidence="2 3">
    <name type="scientific">Phyllosticta citrichinensis</name>
    <dbReference type="NCBI Taxonomy" id="1130410"/>
    <lineage>
        <taxon>Eukaryota</taxon>
        <taxon>Fungi</taxon>
        <taxon>Dikarya</taxon>
        <taxon>Ascomycota</taxon>
        <taxon>Pezizomycotina</taxon>
        <taxon>Dothideomycetes</taxon>
        <taxon>Dothideomycetes incertae sedis</taxon>
        <taxon>Botryosphaeriales</taxon>
        <taxon>Phyllostictaceae</taxon>
        <taxon>Phyllosticta</taxon>
    </lineage>
</organism>
<accession>A0ABR1XEP7</accession>
<keyword evidence="1" id="KW-0732">Signal</keyword>